<evidence type="ECO:0000313" key="2">
    <source>
        <dbReference type="Proteomes" id="UP000764110"/>
    </source>
</evidence>
<name>A0A9P8MF84_9HYPO</name>
<dbReference type="Proteomes" id="UP000764110">
    <property type="component" value="Unassembled WGS sequence"/>
</dbReference>
<sequence length="110" mass="11932">MPAREVAGTQADAPCFDRSLRNKEGWREFGNAQAVGSESSSECEGYDQLMPKVKQAARLQVRIRKRLPANQMATAQRRWKSQLTCQVPGFNVMPGVTAPAAAVTGAEAPV</sequence>
<dbReference type="AlphaFoldDB" id="A0A9P8MF84"/>
<evidence type="ECO:0000313" key="1">
    <source>
        <dbReference type="EMBL" id="KAH0599136.1"/>
    </source>
</evidence>
<dbReference type="EMBL" id="JACEFI010000004">
    <property type="protein sequence ID" value="KAH0599136.1"/>
    <property type="molecule type" value="Genomic_DNA"/>
</dbReference>
<accession>A0A9P8MF84</accession>
<keyword evidence="2" id="KW-1185">Reference proteome</keyword>
<proteinExistence type="predicted"/>
<protein>
    <submittedName>
        <fullName evidence="1">Uncharacterized protein</fullName>
    </submittedName>
</protein>
<reference evidence="1 2" key="1">
    <citation type="submission" date="2020-07" db="EMBL/GenBank/DDBJ databases">
        <title>Metarhizium humberi genome.</title>
        <authorList>
            <person name="Lysoe E."/>
        </authorList>
    </citation>
    <scope>NUCLEOTIDE SEQUENCE [LARGE SCALE GENOMIC DNA]</scope>
    <source>
        <strain evidence="1 2">ESALQ1638</strain>
    </source>
</reference>
<gene>
    <name evidence="1" type="ORF">MHUMG1_03251</name>
</gene>
<organism evidence="1 2">
    <name type="scientific">Metarhizium humberi</name>
    <dbReference type="NCBI Taxonomy" id="2596975"/>
    <lineage>
        <taxon>Eukaryota</taxon>
        <taxon>Fungi</taxon>
        <taxon>Dikarya</taxon>
        <taxon>Ascomycota</taxon>
        <taxon>Pezizomycotina</taxon>
        <taxon>Sordariomycetes</taxon>
        <taxon>Hypocreomycetidae</taxon>
        <taxon>Hypocreales</taxon>
        <taxon>Clavicipitaceae</taxon>
        <taxon>Metarhizium</taxon>
    </lineage>
</organism>
<comment type="caution">
    <text evidence="1">The sequence shown here is derived from an EMBL/GenBank/DDBJ whole genome shotgun (WGS) entry which is preliminary data.</text>
</comment>